<protein>
    <submittedName>
        <fullName evidence="1">Uncharacterized protein</fullName>
    </submittedName>
</protein>
<comment type="caution">
    <text evidence="1">The sequence shown here is derived from an EMBL/GenBank/DDBJ whole genome shotgun (WGS) entry which is preliminary data.</text>
</comment>
<dbReference type="AlphaFoldDB" id="A0A100YX63"/>
<keyword evidence="2" id="KW-1185">Reference proteome</keyword>
<dbReference type="STRING" id="1299998.AUL39_03145"/>
<dbReference type="Proteomes" id="UP000054078">
    <property type="component" value="Unassembled WGS sequence"/>
</dbReference>
<accession>A0A100YX63</accession>
<gene>
    <name evidence="1" type="ORF">AUL39_03145</name>
</gene>
<dbReference type="EMBL" id="LOJF01000001">
    <property type="protein sequence ID" value="KUH59330.1"/>
    <property type="molecule type" value="Genomic_DNA"/>
</dbReference>
<proteinExistence type="predicted"/>
<evidence type="ECO:0000313" key="2">
    <source>
        <dbReference type="Proteomes" id="UP000054078"/>
    </source>
</evidence>
<name>A0A100YX63_TRASO</name>
<organism evidence="1 2">
    <name type="scientific">Tractidigestivibacter scatoligenes</name>
    <name type="common">Olsenella scatoligenes</name>
    <dbReference type="NCBI Taxonomy" id="1299998"/>
    <lineage>
        <taxon>Bacteria</taxon>
        <taxon>Bacillati</taxon>
        <taxon>Actinomycetota</taxon>
        <taxon>Coriobacteriia</taxon>
        <taxon>Coriobacteriales</taxon>
        <taxon>Atopobiaceae</taxon>
        <taxon>Tractidigestivibacter</taxon>
    </lineage>
</organism>
<evidence type="ECO:0000313" key="1">
    <source>
        <dbReference type="EMBL" id="KUH59330.1"/>
    </source>
</evidence>
<sequence length="95" mass="10680">MNGAAMDDLSMQVNLSCPTCGCTEFKFEILEQEQDYPDDWPFTCAHCGRTFTYAELIESNQESISVAVDEMGDELVSALSKELGRAFKKQGWDVR</sequence>
<reference evidence="1 2" key="1">
    <citation type="submission" date="2015-12" db="EMBL/GenBank/DDBJ databases">
        <title>Draft Genome Sequence of Olsenella scatoligenes SK9K4T; a Producer of 3-Methylindole- (skatole) and 4-Methylphenol- (p-cresol) Isolated from Pig Feces.</title>
        <authorList>
            <person name="Li X."/>
            <person name="Borg B."/>
            <person name="Canibe N."/>
        </authorList>
    </citation>
    <scope>NUCLEOTIDE SEQUENCE [LARGE SCALE GENOMIC DNA]</scope>
    <source>
        <strain evidence="1 2">SK9K4</strain>
    </source>
</reference>